<keyword evidence="7" id="KW-1185">Reference proteome</keyword>
<evidence type="ECO:0000313" key="7">
    <source>
        <dbReference type="Proteomes" id="UP001229421"/>
    </source>
</evidence>
<dbReference type="EMBL" id="JAUHHV010000005">
    <property type="protein sequence ID" value="KAK1425081.1"/>
    <property type="molecule type" value="Genomic_DNA"/>
</dbReference>
<comment type="caution">
    <text evidence="6">The sequence shown here is derived from an EMBL/GenBank/DDBJ whole genome shotgun (WGS) entry which is preliminary data.</text>
</comment>
<sequence>MLPYHTLMMLHRAERRYEVGKVRDEEHGKQRRLRSIVNKLTPRNFETLLDQVKQVNIDNADTLSGVIGQIFDTASMEPLFVEVYASFCSRLAVELPCFGDDYEKISFKRLLLNKCQKEFERRGREEEEAANRTEEGDNKLTDEEREEKRRRRVLGNIRIIGELYKKRMLTERIIHECIKKLLGYNQKNSDEENIEALCTLMSTIGVMIDHPKAKVHMDVYFDKMFQLSNNMTLCSRVRFMLKDAIDLRRNKWHQRRKVEGPKMIKELHRDAVQERWAQSSRLRRAGQPMNFRSNGSTGLQKMHKVERKYEVGKITDREEAKQRRLKSIVNKLTPHNFETLFDQVKQVNIDNVDTLFGVIGQIFDTALMEPTFVEVYANFCSRLAVELPGFGDGDVKITFKRLLLTKCQEEFERGEKEEEEEAANRTEEESEIKETYEEREEKRRRRMLGNIRLIGELYKKRILTERIMHECIKKLLGFNLKNPDEKNIEALCILMSTIGDLIDHPKAKVHMDVYFDKMFQLSNNMTRSSRVRFMLKDVIDLRRNKWQQTRKVESPKNIEEVH</sequence>
<dbReference type="Gene3D" id="1.25.40.180">
    <property type="match status" value="2"/>
</dbReference>
<dbReference type="Proteomes" id="UP001229421">
    <property type="component" value="Unassembled WGS sequence"/>
</dbReference>
<evidence type="ECO:0000259" key="5">
    <source>
        <dbReference type="SMART" id="SM00543"/>
    </source>
</evidence>
<gene>
    <name evidence="6" type="ORF">QVD17_20425</name>
</gene>
<dbReference type="InterPro" id="IPR003890">
    <property type="entry name" value="MIF4G-like_typ-3"/>
</dbReference>
<dbReference type="GO" id="GO:0003729">
    <property type="term" value="F:mRNA binding"/>
    <property type="evidence" value="ECO:0007669"/>
    <property type="project" value="TreeGrafter"/>
</dbReference>
<protein>
    <recommendedName>
        <fullName evidence="5">MIF4G domain-containing protein</fullName>
    </recommendedName>
</protein>
<dbReference type="SUPFAM" id="SSF48371">
    <property type="entry name" value="ARM repeat"/>
    <property type="match status" value="2"/>
</dbReference>
<feature type="region of interest" description="Disordered" evidence="4">
    <location>
        <begin position="122"/>
        <end position="147"/>
    </location>
</feature>
<keyword evidence="2" id="KW-0396">Initiation factor</keyword>
<dbReference type="FunFam" id="1.25.40.180:FF:000024">
    <property type="entry name" value="Eukaryotic translation initiation factor 4G"/>
    <property type="match status" value="2"/>
</dbReference>
<dbReference type="Pfam" id="PF02854">
    <property type="entry name" value="MIF4G"/>
    <property type="match status" value="2"/>
</dbReference>
<dbReference type="AlphaFoldDB" id="A0AAD8KPW9"/>
<reference evidence="6" key="1">
    <citation type="journal article" date="2023" name="bioRxiv">
        <title>Improved chromosome-level genome assembly for marigold (Tagetes erecta).</title>
        <authorList>
            <person name="Jiang F."/>
            <person name="Yuan L."/>
            <person name="Wang S."/>
            <person name="Wang H."/>
            <person name="Xu D."/>
            <person name="Wang A."/>
            <person name="Fan W."/>
        </authorList>
    </citation>
    <scope>NUCLEOTIDE SEQUENCE</scope>
    <source>
        <strain evidence="6">WSJ</strain>
        <tissue evidence="6">Leaf</tissue>
    </source>
</reference>
<organism evidence="6 7">
    <name type="scientific">Tagetes erecta</name>
    <name type="common">African marigold</name>
    <dbReference type="NCBI Taxonomy" id="13708"/>
    <lineage>
        <taxon>Eukaryota</taxon>
        <taxon>Viridiplantae</taxon>
        <taxon>Streptophyta</taxon>
        <taxon>Embryophyta</taxon>
        <taxon>Tracheophyta</taxon>
        <taxon>Spermatophyta</taxon>
        <taxon>Magnoliopsida</taxon>
        <taxon>eudicotyledons</taxon>
        <taxon>Gunneridae</taxon>
        <taxon>Pentapetalae</taxon>
        <taxon>asterids</taxon>
        <taxon>campanulids</taxon>
        <taxon>Asterales</taxon>
        <taxon>Asteraceae</taxon>
        <taxon>Asteroideae</taxon>
        <taxon>Heliantheae alliance</taxon>
        <taxon>Tageteae</taxon>
        <taxon>Tagetes</taxon>
    </lineage>
</organism>
<dbReference type="InterPro" id="IPR016024">
    <property type="entry name" value="ARM-type_fold"/>
</dbReference>
<dbReference type="GO" id="GO:0003743">
    <property type="term" value="F:translation initiation factor activity"/>
    <property type="evidence" value="ECO:0007669"/>
    <property type="project" value="UniProtKB-KW"/>
</dbReference>
<feature type="region of interest" description="Disordered" evidence="4">
    <location>
        <begin position="413"/>
        <end position="439"/>
    </location>
</feature>
<feature type="compositionally biased region" description="Basic and acidic residues" evidence="4">
    <location>
        <begin position="122"/>
        <end position="142"/>
    </location>
</feature>
<feature type="domain" description="MIF4G" evidence="5">
    <location>
        <begin position="322"/>
        <end position="545"/>
    </location>
</feature>
<dbReference type="PANTHER" id="PTHR23253">
    <property type="entry name" value="EUKARYOTIC TRANSLATION INITIATION FACTOR 4 GAMMA"/>
    <property type="match status" value="1"/>
</dbReference>
<keyword evidence="3" id="KW-0648">Protein biosynthesis</keyword>
<evidence type="ECO:0000256" key="4">
    <source>
        <dbReference type="SAM" id="MobiDB-lite"/>
    </source>
</evidence>
<dbReference type="SMART" id="SM00543">
    <property type="entry name" value="MIF4G"/>
    <property type="match status" value="2"/>
</dbReference>
<comment type="similarity">
    <text evidence="1">Belongs to the eukaryotic initiation factor 4G family.</text>
</comment>
<proteinExistence type="inferred from homology"/>
<evidence type="ECO:0000256" key="2">
    <source>
        <dbReference type="ARBA" id="ARBA00022540"/>
    </source>
</evidence>
<evidence type="ECO:0000256" key="1">
    <source>
        <dbReference type="ARBA" id="ARBA00005775"/>
    </source>
</evidence>
<feature type="domain" description="MIF4G" evidence="5">
    <location>
        <begin position="30"/>
        <end position="251"/>
    </location>
</feature>
<name>A0AAD8KPW9_TARER</name>
<evidence type="ECO:0000313" key="6">
    <source>
        <dbReference type="EMBL" id="KAK1425081.1"/>
    </source>
</evidence>
<evidence type="ECO:0000256" key="3">
    <source>
        <dbReference type="ARBA" id="ARBA00022917"/>
    </source>
</evidence>
<accession>A0AAD8KPW9</accession>
<dbReference type="PANTHER" id="PTHR23253:SF9">
    <property type="entry name" value="EUKARYOTIC TRANSLATION INITIATION FACTOR 4 GAMMA 2"/>
    <property type="match status" value="1"/>
</dbReference>
<dbReference type="GO" id="GO:0016281">
    <property type="term" value="C:eukaryotic translation initiation factor 4F complex"/>
    <property type="evidence" value="ECO:0007669"/>
    <property type="project" value="TreeGrafter"/>
</dbReference>